<dbReference type="PATRIC" id="fig|889378.3.peg.2593"/>
<feature type="chain" id="PRO_5003622832" evidence="3">
    <location>
        <begin position="26"/>
        <end position="544"/>
    </location>
</feature>
<dbReference type="RefSeq" id="WP_014456627.1">
    <property type="nucleotide sequence ID" value="NC_017098.1"/>
</dbReference>
<dbReference type="InterPro" id="IPR032675">
    <property type="entry name" value="LRR_dom_sf"/>
</dbReference>
<evidence type="ECO:0000313" key="5">
    <source>
        <dbReference type="Proteomes" id="UP000007383"/>
    </source>
</evidence>
<dbReference type="SUPFAM" id="SSF52058">
    <property type="entry name" value="L domain-like"/>
    <property type="match status" value="1"/>
</dbReference>
<reference evidence="5" key="1">
    <citation type="journal article" date="2013" name="Stand. Genomic Sci.">
        <title>Complete genome sequence of the halophilic bacterium Spirochaeta africana type strain (Z-7692(T)) from the alkaline Lake Magadi in the East African Rift.</title>
        <authorList>
            <person name="Liolos K."/>
            <person name="Abt B."/>
            <person name="Scheuner C."/>
            <person name="Teshima H."/>
            <person name="Held B."/>
            <person name="Lapidus A."/>
            <person name="Nolan M."/>
            <person name="Lucas S."/>
            <person name="Deshpande S."/>
            <person name="Cheng J.F."/>
            <person name="Tapia R."/>
            <person name="Goodwin L.A."/>
            <person name="Pitluck S."/>
            <person name="Pagani I."/>
            <person name="Ivanova N."/>
            <person name="Mavromatis K."/>
            <person name="Mikhailova N."/>
            <person name="Huntemann M."/>
            <person name="Pati A."/>
            <person name="Chen A."/>
            <person name="Palaniappan K."/>
            <person name="Land M."/>
            <person name="Rohde M."/>
            <person name="Tindall B.J."/>
            <person name="Detter J.C."/>
            <person name="Goker M."/>
            <person name="Bristow J."/>
            <person name="Eisen J.A."/>
            <person name="Markowitz V."/>
            <person name="Hugenholtz P."/>
            <person name="Woyke T."/>
            <person name="Klenk H.P."/>
            <person name="Kyrpides N.C."/>
        </authorList>
    </citation>
    <scope>NUCLEOTIDE SEQUENCE</scope>
    <source>
        <strain evidence="5">ATCC 700263 / DSM 8902 / Z-7692</strain>
    </source>
</reference>
<organism evidence="4 5">
    <name type="scientific">Spirochaeta africana (strain ATCC 700263 / DSM 8902 / Z-7692)</name>
    <dbReference type="NCBI Taxonomy" id="889378"/>
    <lineage>
        <taxon>Bacteria</taxon>
        <taxon>Pseudomonadati</taxon>
        <taxon>Spirochaetota</taxon>
        <taxon>Spirochaetia</taxon>
        <taxon>Spirochaetales</taxon>
        <taxon>Spirochaetaceae</taxon>
        <taxon>Spirochaeta</taxon>
    </lineage>
</organism>
<dbReference type="PANTHER" id="PTHR46652:SF3">
    <property type="entry name" value="LEUCINE-RICH REPEAT-CONTAINING PROTEIN 9"/>
    <property type="match status" value="1"/>
</dbReference>
<protein>
    <submittedName>
        <fullName evidence="4">Leucine Rich Repeat (LRR)-containing protein</fullName>
    </submittedName>
</protein>
<gene>
    <name evidence="4" type="ordered locus">Spiaf_2619</name>
</gene>
<name>H9UMA2_SPIAZ</name>
<dbReference type="Gene3D" id="3.80.10.10">
    <property type="entry name" value="Ribonuclease Inhibitor"/>
    <property type="match status" value="1"/>
</dbReference>
<dbReference type="InterPro" id="IPR050836">
    <property type="entry name" value="SDS22/Internalin_LRR"/>
</dbReference>
<keyword evidence="1" id="KW-0433">Leucine-rich repeat</keyword>
<accession>H9UMA2</accession>
<dbReference type="eggNOG" id="COG4886">
    <property type="taxonomic scope" value="Bacteria"/>
</dbReference>
<dbReference type="PANTHER" id="PTHR46652">
    <property type="entry name" value="LEUCINE-RICH REPEAT AND IQ DOMAIN-CONTAINING PROTEIN 1-RELATED"/>
    <property type="match status" value="1"/>
</dbReference>
<dbReference type="Pfam" id="PF12799">
    <property type="entry name" value="LRR_4"/>
    <property type="match status" value="1"/>
</dbReference>
<dbReference type="InterPro" id="IPR001611">
    <property type="entry name" value="Leu-rich_rpt"/>
</dbReference>
<dbReference type="AlphaFoldDB" id="H9UMA2"/>
<dbReference type="Proteomes" id="UP000007383">
    <property type="component" value="Chromosome"/>
</dbReference>
<evidence type="ECO:0000313" key="4">
    <source>
        <dbReference type="EMBL" id="AFG38645.1"/>
    </source>
</evidence>
<dbReference type="PROSITE" id="PS51450">
    <property type="entry name" value="LRR"/>
    <property type="match status" value="2"/>
</dbReference>
<evidence type="ECO:0000256" key="2">
    <source>
        <dbReference type="ARBA" id="ARBA00022737"/>
    </source>
</evidence>
<dbReference type="STRING" id="889378.Spiaf_2619"/>
<proteinExistence type="predicted"/>
<evidence type="ECO:0000256" key="1">
    <source>
        <dbReference type="ARBA" id="ARBA00022614"/>
    </source>
</evidence>
<dbReference type="KEGG" id="sfc:Spiaf_2619"/>
<keyword evidence="5" id="KW-1185">Reference proteome</keyword>
<evidence type="ECO:0000256" key="3">
    <source>
        <dbReference type="SAM" id="SignalP"/>
    </source>
</evidence>
<dbReference type="InterPro" id="IPR025875">
    <property type="entry name" value="Leu-rich_rpt_4"/>
</dbReference>
<keyword evidence="2" id="KW-0677">Repeat</keyword>
<dbReference type="HOGENOM" id="CLU_500476_0_0_12"/>
<keyword evidence="3" id="KW-0732">Signal</keyword>
<sequence>MQRRIYGGILCVGMWLLAGALPALANTAGNTSELIADAALRQAIADELGLGAGSAIDGAVLAELETLRARDAGIRSLAGLEHAVGLRELDLRGNDVRDLQPLAGLTQLEWLSLRENPRLQDIAPLQGLTGLSYLNLNRNTRIRSIQPLQEMRQLDTLILRGVRVLHREEEQVVIAALGPMERLNLRDTGLTTVAVLLPGLDAGGYREQLDVSENPLRDSGLLIPYREQIAEFAVSGPQLGVRIRAEGGAVYGEGPYYDMDLRLMLDAEPRSFIRVYGALDIELDPEDMEFELDIDEVFLQYGLTERWRLRVGKQKMAWGQALLLDQPGDFMADVDDGAALRLDADLLDSGANRLRFTGVMHAEGSFFADGDAPEFGEFAYAGRLRGSLGWFRYGTALWYRQPHYLPLRTSGYAGGEWGDWQLMLETVAYWDRHDFPEGDGFLTASTVWSPADWKLTAEYQYDSRVLDARGQRAAVRVDLPELSGWELSLYQEHELRDTRGEFVPRAQREILPYTDLIFELPITYGDPDSRTLGAQLGLDFSLSF</sequence>
<dbReference type="EMBL" id="CP003282">
    <property type="protein sequence ID" value="AFG38645.1"/>
    <property type="molecule type" value="Genomic_DNA"/>
</dbReference>
<feature type="signal peptide" evidence="3">
    <location>
        <begin position="1"/>
        <end position="25"/>
    </location>
</feature>